<dbReference type="AlphaFoldDB" id="A0A9X4FQ41"/>
<name>A0A9X4FQ41_9VIBR</name>
<comment type="caution">
    <text evidence="1">The sequence shown here is derived from an EMBL/GenBank/DDBJ whole genome shotgun (WGS) entry which is preliminary data.</text>
</comment>
<sequence>MDIKFHCNACKDVRAKEHPSYSDFDFEGYDDEVVLWGETVDSIPKPLENGWYMRLESCPTKGEQRVVGLSFPFTENSNSKFWSLYMPPLSHANGWDEHPEEIERSAFVLCKIIELLEITDHRAWVKVEIVEVVSFHSVLYQITERPEDNFLSKIHDLGESKVDVFGDWIFICASAQGDLGHTMLIKVDEHDIPHLVCYTEWGTHCCAAYVGNLVLTKETVETIKERDRKNT</sequence>
<accession>A0A9X4FQ41</accession>
<organism evidence="1 2">
    <name type="scientific">Vibrio aestuarianus</name>
    <dbReference type="NCBI Taxonomy" id="28171"/>
    <lineage>
        <taxon>Bacteria</taxon>
        <taxon>Pseudomonadati</taxon>
        <taxon>Pseudomonadota</taxon>
        <taxon>Gammaproteobacteria</taxon>
        <taxon>Vibrionales</taxon>
        <taxon>Vibrionaceae</taxon>
        <taxon>Vibrio</taxon>
    </lineage>
</organism>
<evidence type="ECO:0000313" key="1">
    <source>
        <dbReference type="EMBL" id="MDE1359191.1"/>
    </source>
</evidence>
<dbReference type="RefSeq" id="WP_176247182.1">
    <property type="nucleotide sequence ID" value="NZ_JAAKZK010000195.1"/>
</dbReference>
<gene>
    <name evidence="1" type="ORF">L9W73_18140</name>
</gene>
<reference evidence="1" key="1">
    <citation type="submission" date="2022-02" db="EMBL/GenBank/DDBJ databases">
        <title>Emergence and expansion in Europe of a Vibrio aestuarianus clonal complex pathogenic for oysters.</title>
        <authorList>
            <person name="Mesnil A."/>
            <person name="Travers M.-A."/>
        </authorList>
    </citation>
    <scope>NUCLEOTIDE SEQUENCE</scope>
    <source>
        <strain evidence="1">151-ITT-15-cp-1</strain>
    </source>
</reference>
<dbReference type="Proteomes" id="UP001140973">
    <property type="component" value="Unassembled WGS sequence"/>
</dbReference>
<dbReference type="EMBL" id="JAKNAP010000173">
    <property type="protein sequence ID" value="MDE1359191.1"/>
    <property type="molecule type" value="Genomic_DNA"/>
</dbReference>
<evidence type="ECO:0000313" key="2">
    <source>
        <dbReference type="Proteomes" id="UP001140973"/>
    </source>
</evidence>
<proteinExistence type="predicted"/>
<protein>
    <submittedName>
        <fullName evidence="1">Uncharacterized protein</fullName>
    </submittedName>
</protein>